<evidence type="ECO:0000313" key="1">
    <source>
        <dbReference type="EMBL" id="MBF4693598.1"/>
    </source>
</evidence>
<dbReference type="EMBL" id="JADKNH010000006">
    <property type="protein sequence ID" value="MBF4693598.1"/>
    <property type="molecule type" value="Genomic_DNA"/>
</dbReference>
<proteinExistence type="predicted"/>
<dbReference type="RefSeq" id="WP_194701842.1">
    <property type="nucleotide sequence ID" value="NZ_JADKNH010000006.1"/>
</dbReference>
<accession>A0ABR9ZSZ4</accession>
<dbReference type="Proteomes" id="UP000614200">
    <property type="component" value="Unassembled WGS sequence"/>
</dbReference>
<protein>
    <recommendedName>
        <fullName evidence="3">Lipoprotein</fullName>
    </recommendedName>
</protein>
<name>A0ABR9ZSZ4_9FIRM</name>
<comment type="caution">
    <text evidence="1">The sequence shown here is derived from an EMBL/GenBank/DDBJ whole genome shotgun (WGS) entry which is preliminary data.</text>
</comment>
<sequence length="364" mass="41950">MKRKWIIGVTVFTLLMTGCQPKANNEEHNIEPAEAQGVISEIDQESVGKTIENTNNADNMENTENVEASTIDLAREKEALVALLQEGRMAEYKMVLPNYINDFDQSEIDSLFLTHYTYLEEHLAAEIDLYYKDDMSGMYVEITNALSDQAHYNVYGNDKLQLVDKMQTESYKALVQKTLESGYALSFGEGSYYPQLDYLELLSMYEDKLSDPYTQFLVIMSDELKQPLMMGEYLAVDLDTLKTKMYAYETYLQNFGKQIKSAQPAMFETIRSQFSVSIWHVVNPSLFNGLLGMDYYPTQELVDFYQSIVKEDQYPITTEAVSRILKVIEEKREDVFGSEEKIELLFPLSQAIVDDLNQKIEMMY</sequence>
<evidence type="ECO:0000313" key="2">
    <source>
        <dbReference type="Proteomes" id="UP000614200"/>
    </source>
</evidence>
<keyword evidence="2" id="KW-1185">Reference proteome</keyword>
<dbReference type="PROSITE" id="PS51257">
    <property type="entry name" value="PROKAR_LIPOPROTEIN"/>
    <property type="match status" value="1"/>
</dbReference>
<reference evidence="1 2" key="1">
    <citation type="submission" date="2020-11" db="EMBL/GenBank/DDBJ databases">
        <title>Fusibacter basophilias sp. nov.</title>
        <authorList>
            <person name="Qiu D."/>
        </authorList>
    </citation>
    <scope>NUCLEOTIDE SEQUENCE [LARGE SCALE GENOMIC DNA]</scope>
    <source>
        <strain evidence="1 2">Q10-2</strain>
    </source>
</reference>
<gene>
    <name evidence="1" type="ORF">ISU02_10720</name>
</gene>
<evidence type="ECO:0008006" key="3">
    <source>
        <dbReference type="Google" id="ProtNLM"/>
    </source>
</evidence>
<organism evidence="1 2">
    <name type="scientific">Fusibacter ferrireducens</name>
    <dbReference type="NCBI Taxonomy" id="2785058"/>
    <lineage>
        <taxon>Bacteria</taxon>
        <taxon>Bacillati</taxon>
        <taxon>Bacillota</taxon>
        <taxon>Clostridia</taxon>
        <taxon>Eubacteriales</taxon>
        <taxon>Eubacteriales Family XII. Incertae Sedis</taxon>
        <taxon>Fusibacter</taxon>
    </lineage>
</organism>